<evidence type="ECO:0000313" key="1">
    <source>
        <dbReference type="EMBL" id="AFZ16421.1"/>
    </source>
</evidence>
<dbReference type="AlphaFoldDB" id="K9W9C8"/>
<gene>
    <name evidence="1" type="ORF">Mic7113_0503</name>
</gene>
<reference evidence="1 2" key="1">
    <citation type="submission" date="2012-06" db="EMBL/GenBank/DDBJ databases">
        <title>Finished chromosome of genome of Microcoleus sp. PCC 7113.</title>
        <authorList>
            <consortium name="US DOE Joint Genome Institute"/>
            <person name="Gugger M."/>
            <person name="Coursin T."/>
            <person name="Rippka R."/>
            <person name="Tandeau De Marsac N."/>
            <person name="Huntemann M."/>
            <person name="Wei C.-L."/>
            <person name="Han J."/>
            <person name="Detter J.C."/>
            <person name="Han C."/>
            <person name="Tapia R."/>
            <person name="Chen A."/>
            <person name="Kyrpides N."/>
            <person name="Mavromatis K."/>
            <person name="Markowitz V."/>
            <person name="Szeto E."/>
            <person name="Ivanova N."/>
            <person name="Pagani I."/>
            <person name="Pati A."/>
            <person name="Goodwin L."/>
            <person name="Nordberg H.P."/>
            <person name="Cantor M.N."/>
            <person name="Hua S.X."/>
            <person name="Woyke T."/>
            <person name="Kerfeld C.A."/>
        </authorList>
    </citation>
    <scope>NUCLEOTIDE SEQUENCE [LARGE SCALE GENOMIC DNA]</scope>
    <source>
        <strain evidence="1 2">PCC 7113</strain>
    </source>
</reference>
<organism evidence="1 2">
    <name type="scientific">Allocoleopsis franciscana PCC 7113</name>
    <dbReference type="NCBI Taxonomy" id="1173027"/>
    <lineage>
        <taxon>Bacteria</taxon>
        <taxon>Bacillati</taxon>
        <taxon>Cyanobacteriota</taxon>
        <taxon>Cyanophyceae</taxon>
        <taxon>Coleofasciculales</taxon>
        <taxon>Coleofasciculaceae</taxon>
        <taxon>Allocoleopsis</taxon>
        <taxon>Allocoleopsis franciscana</taxon>
    </lineage>
</organism>
<dbReference type="InterPro" id="IPR029063">
    <property type="entry name" value="SAM-dependent_MTases_sf"/>
</dbReference>
<evidence type="ECO:0000313" key="2">
    <source>
        <dbReference type="Proteomes" id="UP000010471"/>
    </source>
</evidence>
<dbReference type="Gene3D" id="3.40.50.150">
    <property type="entry name" value="Vaccinia Virus protein VP39"/>
    <property type="match status" value="1"/>
</dbReference>
<keyword evidence="2" id="KW-1185">Reference proteome</keyword>
<dbReference type="HOGENOM" id="CLU_717307_0_0_3"/>
<dbReference type="SUPFAM" id="SSF53335">
    <property type="entry name" value="S-adenosyl-L-methionine-dependent methyltransferases"/>
    <property type="match status" value="1"/>
</dbReference>
<dbReference type="EMBL" id="CP003630">
    <property type="protein sequence ID" value="AFZ16421.1"/>
    <property type="molecule type" value="Genomic_DNA"/>
</dbReference>
<dbReference type="KEGG" id="mic:Mic7113_0503"/>
<name>K9W9C8_9CYAN</name>
<proteinExistence type="predicted"/>
<dbReference type="CDD" id="cd02440">
    <property type="entry name" value="AdoMet_MTases"/>
    <property type="match status" value="1"/>
</dbReference>
<protein>
    <recommendedName>
        <fullName evidence="3">Methyltransferase type 12</fullName>
    </recommendedName>
</protein>
<dbReference type="RefSeq" id="WP_015180585.1">
    <property type="nucleotide sequence ID" value="NC_019738.1"/>
</dbReference>
<dbReference type="STRING" id="1173027.Mic7113_0503"/>
<evidence type="ECO:0008006" key="3">
    <source>
        <dbReference type="Google" id="ProtNLM"/>
    </source>
</evidence>
<dbReference type="OrthoDB" id="5195124at2"/>
<dbReference type="eggNOG" id="COG2227">
    <property type="taxonomic scope" value="Bacteria"/>
</dbReference>
<accession>K9W9C8</accession>
<dbReference type="Proteomes" id="UP000010471">
    <property type="component" value="Chromosome"/>
</dbReference>
<sequence>MLKKIQYFWQLSYQRSPQKNLEALRNKFNSKLHQSHQELGDNQRIYQANAVIPDLWNQASYQEFIAHQLQIHHQPIVLLGKLEEINLLGAILFKKNLQVNTLEWDWQDPINLNGFPEYSLLVICHIPVSEYQWNAIQELKQRYLNRLTTIYELVLPFTLLPVAQSSLDYYVKNLGEITSYYLGETYFRPIDQLNDVFPLAEKSVIEFGPLEGCLTAGLVKLGVKSLTCIEARAENAIKTLVACSAFGWKNVELVMDDFHNVNHLKYGTYDLVFAHGVYYHSLAPFLFLENLCSLSENIFIGGFCATDELPEGDYELLEYSGEKYRTKMHKEVDYFTSGVNPIGYFFHKDDLMKFFQERNYEVIVISDEDAEIAAGNYLRFLACKK</sequence>